<gene>
    <name evidence="3" type="ORF">SAMN04488554_1420</name>
</gene>
<feature type="domain" description="G" evidence="2">
    <location>
        <begin position="60"/>
        <end position="175"/>
    </location>
</feature>
<keyword evidence="1" id="KW-0472">Membrane</keyword>
<sequence>MRRRPLPFADRLQALTDALEVLDALDLSGDERIEHAVADAHATVARAHERGGLSAAHTVVALAGATGSGKSSLTNTLAGQEVTDVGARRPTTAQPVAITWGTEPAGALLDWLGIERRVSAETDDGPGRDRLDGLILVDLPDIDSVRTDHHGRAARLAERVDMLVWVLDPQKYADAVVHQQYLRPMARHAEVTVAVLNQVDTLSPHDAKLVLADLERRMSEDGLHGIPVLGVSATTGHGLSELRHVLADVVVRRAAAHARLAADVATAADALAQVCPPAAPERLPPAQQRHLVDRLAAAAGVDRVARAVAGSYRHRARARAGWPVTRWLGRFRPDPLRRLHLGRPGPVRAGAEDTGPVVAASSNAPAAPSVRAEVTTALRAMGEATAGGTTGPWRDHLRSGALNGADELPDALDTAVVSHPVVRPRDPHWFAVFSLLQWVWFTAAGAGALWLGVLAGVRYLGLPTPWTPQLGPVPVDPPWPGLPALPWPTVLLFGGVLLGVLTAVLAALLARLGAARRRRRARVELRRSVAEVAERMVLVEVRTRVEQCQRYVRAIHQAQS</sequence>
<dbReference type="Gene3D" id="3.40.50.300">
    <property type="entry name" value="P-loop containing nucleotide triphosphate hydrolases"/>
    <property type="match status" value="1"/>
</dbReference>
<evidence type="ECO:0000259" key="2">
    <source>
        <dbReference type="Pfam" id="PF01926"/>
    </source>
</evidence>
<dbReference type="RefSeq" id="WP_089772282.1">
    <property type="nucleotide sequence ID" value="NZ_FNTX01000001.1"/>
</dbReference>
<dbReference type="GO" id="GO:0000028">
    <property type="term" value="P:ribosomal small subunit assembly"/>
    <property type="evidence" value="ECO:0007669"/>
    <property type="project" value="TreeGrafter"/>
</dbReference>
<evidence type="ECO:0000313" key="4">
    <source>
        <dbReference type="Proteomes" id="UP000199220"/>
    </source>
</evidence>
<dbReference type="GO" id="GO:0005525">
    <property type="term" value="F:GTP binding"/>
    <property type="evidence" value="ECO:0007669"/>
    <property type="project" value="InterPro"/>
</dbReference>
<dbReference type="InterPro" id="IPR005662">
    <property type="entry name" value="GTPase_Era-like"/>
</dbReference>
<evidence type="ECO:0000256" key="1">
    <source>
        <dbReference type="SAM" id="Phobius"/>
    </source>
</evidence>
<dbReference type="PANTHER" id="PTHR42698:SF1">
    <property type="entry name" value="GTPASE ERA, MITOCHONDRIAL"/>
    <property type="match status" value="1"/>
</dbReference>
<protein>
    <submittedName>
        <fullName evidence="3">50S ribosome-binding GTPase</fullName>
    </submittedName>
</protein>
<keyword evidence="1" id="KW-1133">Transmembrane helix</keyword>
<dbReference type="InterPro" id="IPR006073">
    <property type="entry name" value="GTP-bd"/>
</dbReference>
<keyword evidence="4" id="KW-1185">Reference proteome</keyword>
<name>A0A1H5FQZ2_9MICO</name>
<dbReference type="GO" id="GO:0019843">
    <property type="term" value="F:rRNA binding"/>
    <property type="evidence" value="ECO:0007669"/>
    <property type="project" value="TreeGrafter"/>
</dbReference>
<dbReference type="GO" id="GO:0043024">
    <property type="term" value="F:ribosomal small subunit binding"/>
    <property type="evidence" value="ECO:0007669"/>
    <property type="project" value="TreeGrafter"/>
</dbReference>
<accession>A0A1H5FQZ2</accession>
<dbReference type="PANTHER" id="PTHR42698">
    <property type="entry name" value="GTPASE ERA"/>
    <property type="match status" value="1"/>
</dbReference>
<keyword evidence="1" id="KW-0812">Transmembrane</keyword>
<dbReference type="STRING" id="648782.SAMN04488554_1420"/>
<dbReference type="OrthoDB" id="974105at2"/>
<dbReference type="Pfam" id="PF01926">
    <property type="entry name" value="MMR_HSR1"/>
    <property type="match status" value="1"/>
</dbReference>
<dbReference type="Proteomes" id="UP000199220">
    <property type="component" value="Unassembled WGS sequence"/>
</dbReference>
<reference evidence="4" key="1">
    <citation type="submission" date="2016-10" db="EMBL/GenBank/DDBJ databases">
        <authorList>
            <person name="Varghese N."/>
            <person name="Submissions S."/>
        </authorList>
    </citation>
    <scope>NUCLEOTIDE SEQUENCE [LARGE SCALE GENOMIC DNA]</scope>
    <source>
        <strain evidence="4">DSM 21368</strain>
    </source>
</reference>
<proteinExistence type="predicted"/>
<dbReference type="EMBL" id="FNTX01000001">
    <property type="protein sequence ID" value="SEE05853.1"/>
    <property type="molecule type" value="Genomic_DNA"/>
</dbReference>
<dbReference type="SUPFAM" id="SSF52540">
    <property type="entry name" value="P-loop containing nucleoside triphosphate hydrolases"/>
    <property type="match status" value="1"/>
</dbReference>
<dbReference type="AlphaFoldDB" id="A0A1H5FQZ2"/>
<organism evidence="3 4">
    <name type="scientific">Ruania alba</name>
    <dbReference type="NCBI Taxonomy" id="648782"/>
    <lineage>
        <taxon>Bacteria</taxon>
        <taxon>Bacillati</taxon>
        <taxon>Actinomycetota</taxon>
        <taxon>Actinomycetes</taxon>
        <taxon>Micrococcales</taxon>
        <taxon>Ruaniaceae</taxon>
        <taxon>Ruania</taxon>
    </lineage>
</organism>
<feature type="transmembrane region" description="Helical" evidence="1">
    <location>
        <begin position="487"/>
        <end position="510"/>
    </location>
</feature>
<dbReference type="GO" id="GO:0005829">
    <property type="term" value="C:cytosol"/>
    <property type="evidence" value="ECO:0007669"/>
    <property type="project" value="TreeGrafter"/>
</dbReference>
<evidence type="ECO:0000313" key="3">
    <source>
        <dbReference type="EMBL" id="SEE05853.1"/>
    </source>
</evidence>
<dbReference type="InterPro" id="IPR027417">
    <property type="entry name" value="P-loop_NTPase"/>
</dbReference>
<feature type="transmembrane region" description="Helical" evidence="1">
    <location>
        <begin position="429"/>
        <end position="453"/>
    </location>
</feature>